<feature type="compositionally biased region" description="Polar residues" evidence="1">
    <location>
        <begin position="303"/>
        <end position="321"/>
    </location>
</feature>
<dbReference type="VEuPathDB" id="TriTrypDB:C3747_56g15"/>
<dbReference type="Proteomes" id="UP000246078">
    <property type="component" value="Unassembled WGS sequence"/>
</dbReference>
<reference evidence="2 3" key="1">
    <citation type="journal article" date="2018" name="Microb. Genom.">
        <title>Expanding an expanded genome: long-read sequencing of Trypanosoma cruzi.</title>
        <authorList>
            <person name="Berna L."/>
            <person name="Rodriguez M."/>
            <person name="Chiribao M.L."/>
            <person name="Parodi-Talice A."/>
            <person name="Pita S."/>
            <person name="Rijo G."/>
            <person name="Alvarez-Valin F."/>
            <person name="Robello C."/>
        </authorList>
    </citation>
    <scope>NUCLEOTIDE SEQUENCE [LARGE SCALE GENOMIC DNA]</scope>
    <source>
        <strain evidence="2 3">TCC</strain>
    </source>
</reference>
<dbReference type="VEuPathDB" id="TriTrypDB:TCDM_01263"/>
<feature type="compositionally biased region" description="Basic and acidic residues" evidence="1">
    <location>
        <begin position="907"/>
        <end position="917"/>
    </location>
</feature>
<feature type="compositionally biased region" description="Polar residues" evidence="1">
    <location>
        <begin position="349"/>
        <end position="358"/>
    </location>
</feature>
<feature type="region of interest" description="Disordered" evidence="1">
    <location>
        <begin position="660"/>
        <end position="692"/>
    </location>
</feature>
<dbReference type="VEuPathDB" id="TriTrypDB:TcBrA4_0106320"/>
<evidence type="ECO:0000313" key="3">
    <source>
        <dbReference type="Proteomes" id="UP000246078"/>
    </source>
</evidence>
<feature type="compositionally biased region" description="Polar residues" evidence="1">
    <location>
        <begin position="918"/>
        <end position="933"/>
    </location>
</feature>
<dbReference type="VEuPathDB" id="TriTrypDB:TcG_03126"/>
<comment type="caution">
    <text evidence="2">The sequence shown here is derived from an EMBL/GenBank/DDBJ whole genome shotgun (WGS) entry which is preliminary data.</text>
</comment>
<dbReference type="VEuPathDB" id="TriTrypDB:TcCL_NonESM00863"/>
<feature type="compositionally biased region" description="Basic and acidic residues" evidence="1">
    <location>
        <begin position="208"/>
        <end position="235"/>
    </location>
</feature>
<gene>
    <name evidence="2" type="ORF">C3747_56g15</name>
</gene>
<feature type="compositionally biased region" description="Polar residues" evidence="1">
    <location>
        <begin position="255"/>
        <end position="265"/>
    </location>
</feature>
<organism evidence="2 3">
    <name type="scientific">Trypanosoma cruzi</name>
    <dbReference type="NCBI Taxonomy" id="5693"/>
    <lineage>
        <taxon>Eukaryota</taxon>
        <taxon>Discoba</taxon>
        <taxon>Euglenozoa</taxon>
        <taxon>Kinetoplastea</taxon>
        <taxon>Metakinetoplastina</taxon>
        <taxon>Trypanosomatida</taxon>
        <taxon>Trypanosomatidae</taxon>
        <taxon>Trypanosoma</taxon>
        <taxon>Schizotrypanum</taxon>
    </lineage>
</organism>
<feature type="region of interest" description="Disordered" evidence="1">
    <location>
        <begin position="280"/>
        <end position="322"/>
    </location>
</feature>
<dbReference type="VEuPathDB" id="TriTrypDB:ECC02_004652"/>
<feature type="compositionally biased region" description="Basic and acidic residues" evidence="1">
    <location>
        <begin position="446"/>
        <end position="460"/>
    </location>
</feature>
<feature type="region of interest" description="Disordered" evidence="1">
    <location>
        <begin position="907"/>
        <end position="941"/>
    </location>
</feature>
<feature type="compositionally biased region" description="Polar residues" evidence="1">
    <location>
        <begin position="964"/>
        <end position="975"/>
    </location>
</feature>
<feature type="compositionally biased region" description="Basic and acidic residues" evidence="1">
    <location>
        <begin position="360"/>
        <end position="401"/>
    </location>
</feature>
<accession>A0A2V2WU88</accession>
<feature type="compositionally biased region" description="Low complexity" evidence="1">
    <location>
        <begin position="461"/>
        <end position="470"/>
    </location>
</feature>
<feature type="region of interest" description="Disordered" evidence="1">
    <location>
        <begin position="1"/>
        <end position="90"/>
    </location>
</feature>
<feature type="region of interest" description="Disordered" evidence="1">
    <location>
        <begin position="349"/>
        <end position="500"/>
    </location>
</feature>
<feature type="compositionally biased region" description="Polar residues" evidence="1">
    <location>
        <begin position="282"/>
        <end position="296"/>
    </location>
</feature>
<dbReference type="AlphaFoldDB" id="A0A2V2WU88"/>
<name>A0A2V2WU88_TRYCR</name>
<dbReference type="VEuPathDB" id="TriTrypDB:TCDM_01262"/>
<protein>
    <submittedName>
        <fullName evidence="2">Uncharacterized protein</fullName>
    </submittedName>
</protein>
<dbReference type="EMBL" id="PRFC01000056">
    <property type="protein sequence ID" value="PWV11782.1"/>
    <property type="molecule type" value="Genomic_DNA"/>
</dbReference>
<dbReference type="VEuPathDB" id="TriTrypDB:TcCLB.508879.160"/>
<dbReference type="VEuPathDB" id="TriTrypDB:TCSYLVIO_002301"/>
<dbReference type="VEuPathDB" id="TriTrypDB:BCY84_13444"/>
<evidence type="ECO:0000256" key="1">
    <source>
        <dbReference type="SAM" id="MobiDB-lite"/>
    </source>
</evidence>
<sequence length="1032" mass="113407">MSWIVIDRSSKGSISSFPSKMQRTRPRTALPVRPGLQRNGSAGSEKKRSQKEEKKDKKERENVNSSRRNNRPGTSTRRKQSNGKKLKKSLAAKITQGEFNAVPPQKDEKSHRLLDEAWEKFGEARVLTRQNCFQAAWKTLIEAKDHIDSAADSCCCGSERHGQALVQLGHELNAVTQRWLQWEGVLLRSGSVDSPLGGSTPAKAAARANEKESRTPGLEGREEDNNGTDEGREQPGKSGALTGDTLPKFPHPTAESKTTPNFINNRTDVYVQSGEWMVGAASPNSRPMTSPLSPWSCSRPRDTWSSPASRNSAPNQYSLYSKETCGRPTTKFSDGIIFAMKGQREKTALQQSLPSVSFSEKYENDLARQAQQKEEQQQQQMEGKKEADAKEEKEKEGEVTTKETPGCHSPAERSMPSLQGAAKQLVVTAQESACEKPAPAETDAPLVREEIPRPEKEEQQQKQQKQQSEGGLEEVMQEGQKKKKKKGEEEPPHSASLEHVVFPSTEMNTLVAEATSAASEKHSASMPRDSNYCGVSDLGEPESVPLYAFELEKLRKNSGNEFQVGPCNLPRSHSARPPTAYSVLRRRGTQSRSASNSYEQTPLPAMSSLPFESSALLPSQNVAGENMNCTGGHGRTGDSVGGLRFFLPYVSVYSTWQAGSRDQHGNDMQPPHAKTPKEDLIQSSPSEKGCLEKDTAGASANLSQLTGDAHDDTANMKEKETSDYSFQETPHVKKDEAHNSVPLCERGKLFSAEPFLRSYFDGVKSYQEARELHQQMVQSLLQLRVEEDEEEDEIGQRAAGQTQRSCAAQMLGRLEEVYYDWLIDHLGIRKRHGRDDDDPVALAANVNGVGNTPKGHGENSVQSSTISATTACSTMTQTPTSMPMERLEAALNFGRVLFPTATLHAEENVEAEKEGGKRTSSSTEVNQTLSKSPVKTYGNGAEDGTGAAHVVALAAVDVNSNAGTKQQELPWTSTAEGKKNSRIEGESAPQLPRGDSQEELVKTNLNKVTTETHATAPRRFGRTLVFVRDRRF</sequence>
<feature type="region of interest" description="Disordered" evidence="1">
    <location>
        <begin position="191"/>
        <end position="265"/>
    </location>
</feature>
<dbReference type="VEuPathDB" id="TriTrypDB:Tc_MARK_1022"/>
<feature type="compositionally biased region" description="Basic and acidic residues" evidence="1">
    <location>
        <begin position="44"/>
        <end position="62"/>
    </location>
</feature>
<evidence type="ECO:0000313" key="2">
    <source>
        <dbReference type="EMBL" id="PWV11782.1"/>
    </source>
</evidence>
<proteinExistence type="predicted"/>
<feature type="compositionally biased region" description="Basic and acidic residues" evidence="1">
    <location>
        <begin position="976"/>
        <end position="985"/>
    </location>
</feature>
<feature type="region of interest" description="Disordered" evidence="1">
    <location>
        <begin position="964"/>
        <end position="998"/>
    </location>
</feature>
<feature type="compositionally biased region" description="Basic residues" evidence="1">
    <location>
        <begin position="76"/>
        <end position="90"/>
    </location>
</feature>